<keyword evidence="1" id="KW-0378">Hydrolase</keyword>
<dbReference type="AlphaFoldDB" id="A0A0G1C0I5"/>
<reference evidence="1 2" key="1">
    <citation type="journal article" date="2015" name="Nature">
        <title>rRNA introns, odd ribosomes, and small enigmatic genomes across a large radiation of phyla.</title>
        <authorList>
            <person name="Brown C.T."/>
            <person name="Hug L.A."/>
            <person name="Thomas B.C."/>
            <person name="Sharon I."/>
            <person name="Castelle C.J."/>
            <person name="Singh A."/>
            <person name="Wilkins M.J."/>
            <person name="Williams K.H."/>
            <person name="Banfield J.F."/>
        </authorList>
    </citation>
    <scope>NUCLEOTIDE SEQUENCE [LARGE SCALE GENOMIC DNA]</scope>
</reference>
<dbReference type="PANTHER" id="PTHR39189">
    <property type="entry name" value="UPF0173 METAL-DEPENDENT HYDROLASE YTKL"/>
    <property type="match status" value="1"/>
</dbReference>
<dbReference type="EMBL" id="LCDA01000002">
    <property type="protein sequence ID" value="KKS43143.1"/>
    <property type="molecule type" value="Genomic_DNA"/>
</dbReference>
<organism evidence="1 2">
    <name type="scientific">Candidatus Collierbacteria bacterium GW2011_GWA2_42_17</name>
    <dbReference type="NCBI Taxonomy" id="1618378"/>
    <lineage>
        <taxon>Bacteria</taxon>
        <taxon>Candidatus Collieribacteriota</taxon>
    </lineage>
</organism>
<dbReference type="GO" id="GO:0016787">
    <property type="term" value="F:hydrolase activity"/>
    <property type="evidence" value="ECO:0007669"/>
    <property type="project" value="UniProtKB-KW"/>
</dbReference>
<dbReference type="SUPFAM" id="SSF56281">
    <property type="entry name" value="Metallo-hydrolase/oxidoreductase"/>
    <property type="match status" value="1"/>
</dbReference>
<comment type="caution">
    <text evidence="1">The sequence shown here is derived from an EMBL/GenBank/DDBJ whole genome shotgun (WGS) entry which is preliminary data.</text>
</comment>
<dbReference type="PANTHER" id="PTHR39189:SF1">
    <property type="entry name" value="UPF0173 METAL-DEPENDENT HYDROLASE YTKL"/>
    <property type="match status" value="1"/>
</dbReference>
<evidence type="ECO:0000313" key="2">
    <source>
        <dbReference type="Proteomes" id="UP000033854"/>
    </source>
</evidence>
<gene>
    <name evidence="1" type="ORF">UV06_C0002G0045</name>
</gene>
<proteinExistence type="predicted"/>
<dbReference type="Proteomes" id="UP000033854">
    <property type="component" value="Unassembled WGS sequence"/>
</dbReference>
<accession>A0A0G1C0I5</accession>
<dbReference type="PATRIC" id="fig|1618378.3.peg.292"/>
<name>A0A0G1C0I5_9BACT</name>
<evidence type="ECO:0000313" key="1">
    <source>
        <dbReference type="EMBL" id="KKS43143.1"/>
    </source>
</evidence>
<dbReference type="Pfam" id="PF13483">
    <property type="entry name" value="Lactamase_B_3"/>
    <property type="match status" value="1"/>
</dbReference>
<protein>
    <submittedName>
        <fullName evidence="1">Zn-dependent hydrolase of the beta-lactamase fold-like protein</fullName>
    </submittedName>
</protein>
<dbReference type="Gene3D" id="3.60.15.10">
    <property type="entry name" value="Ribonuclease Z/Hydroxyacylglutathione hydrolase-like"/>
    <property type="match status" value="1"/>
</dbReference>
<sequence length="199" mass="21875">MDPFKSEMVGLPFAKEVADIVTVSHGHDDHNALENITGPVTRQDTFVIDKEGEYEIGGVEIAATKMYHDKVEGAERGKNLIVNVRMDGLNILHLGDLGHKLSEAQIEKIGSVDVLMVGVGGVTALETNEVMDLIKDIQPSYVIPMHYKVAGMTEAWSEKHTLEEFLDKNKFLVAGEPVHKIKVDEGSLPDDTQVLIMNA</sequence>
<dbReference type="InterPro" id="IPR036866">
    <property type="entry name" value="RibonucZ/Hydroxyglut_hydro"/>
</dbReference>